<evidence type="ECO:0000256" key="1">
    <source>
        <dbReference type="SAM" id="MobiDB-lite"/>
    </source>
</evidence>
<name>A0A9P7NHL6_9HYPO</name>
<proteinExistence type="predicted"/>
<protein>
    <submittedName>
        <fullName evidence="2">Uncharacterized protein</fullName>
    </submittedName>
</protein>
<evidence type="ECO:0000313" key="3">
    <source>
        <dbReference type="Proteomes" id="UP000748025"/>
    </source>
</evidence>
<reference evidence="2" key="1">
    <citation type="journal article" date="2020" name="bioRxiv">
        <title>Whole genome comparisons of ergot fungi reveals the divergence and evolution of species within the genus Claviceps are the result of varying mechanisms driving genome evolution and host range expansion.</title>
        <authorList>
            <person name="Wyka S.A."/>
            <person name="Mondo S.J."/>
            <person name="Liu M."/>
            <person name="Dettman J."/>
            <person name="Nalam V."/>
            <person name="Broders K.D."/>
        </authorList>
    </citation>
    <scope>NUCLEOTIDE SEQUENCE</scope>
    <source>
        <strain evidence="2">CCC 602</strain>
    </source>
</reference>
<dbReference type="EMBL" id="SRPW01000269">
    <property type="protein sequence ID" value="KAG6016172.1"/>
    <property type="molecule type" value="Genomic_DNA"/>
</dbReference>
<organism evidence="2 3">
    <name type="scientific">Claviceps pusilla</name>
    <dbReference type="NCBI Taxonomy" id="123648"/>
    <lineage>
        <taxon>Eukaryota</taxon>
        <taxon>Fungi</taxon>
        <taxon>Dikarya</taxon>
        <taxon>Ascomycota</taxon>
        <taxon>Pezizomycotina</taxon>
        <taxon>Sordariomycetes</taxon>
        <taxon>Hypocreomycetidae</taxon>
        <taxon>Hypocreales</taxon>
        <taxon>Clavicipitaceae</taxon>
        <taxon>Claviceps</taxon>
    </lineage>
</organism>
<feature type="region of interest" description="Disordered" evidence="1">
    <location>
        <begin position="1"/>
        <end position="55"/>
    </location>
</feature>
<keyword evidence="3" id="KW-1185">Reference proteome</keyword>
<sequence length="79" mass="8509">MSEDGRRLKNPRWSLTNPPQALHSADSGPTRERTSRTDLSAHARPKGDGASIRSASWALPIMQRGVSQSHSLVGSSSKS</sequence>
<feature type="compositionally biased region" description="Basic and acidic residues" evidence="1">
    <location>
        <begin position="29"/>
        <end position="47"/>
    </location>
</feature>
<evidence type="ECO:0000313" key="2">
    <source>
        <dbReference type="EMBL" id="KAG6016172.1"/>
    </source>
</evidence>
<comment type="caution">
    <text evidence="2">The sequence shown here is derived from an EMBL/GenBank/DDBJ whole genome shotgun (WGS) entry which is preliminary data.</text>
</comment>
<dbReference type="Proteomes" id="UP000748025">
    <property type="component" value="Unassembled WGS sequence"/>
</dbReference>
<gene>
    <name evidence="2" type="ORF">E4U43_004102</name>
</gene>
<dbReference type="AlphaFoldDB" id="A0A9P7NHL6"/>
<accession>A0A9P7NHL6</accession>